<reference evidence="2" key="2">
    <citation type="submission" date="2015-01" db="EMBL/GenBank/DDBJ databases">
        <title>Evolutionary Origins and Diversification of the Mycorrhizal Mutualists.</title>
        <authorList>
            <consortium name="DOE Joint Genome Institute"/>
            <consortium name="Mycorrhizal Genomics Consortium"/>
            <person name="Kohler A."/>
            <person name="Kuo A."/>
            <person name="Nagy L.G."/>
            <person name="Floudas D."/>
            <person name="Copeland A."/>
            <person name="Barry K.W."/>
            <person name="Cichocki N."/>
            <person name="Veneault-Fourrey C."/>
            <person name="LaButti K."/>
            <person name="Lindquist E.A."/>
            <person name="Lipzen A."/>
            <person name="Lundell T."/>
            <person name="Morin E."/>
            <person name="Murat C."/>
            <person name="Riley R."/>
            <person name="Ohm R."/>
            <person name="Sun H."/>
            <person name="Tunlid A."/>
            <person name="Henrissat B."/>
            <person name="Grigoriev I.V."/>
            <person name="Hibbett D.S."/>
            <person name="Martin F."/>
        </authorList>
    </citation>
    <scope>NUCLEOTIDE SEQUENCE [LARGE SCALE GENOMIC DNA]</scope>
    <source>
        <strain evidence="2">Marx 270</strain>
    </source>
</reference>
<evidence type="ECO:0000313" key="2">
    <source>
        <dbReference type="Proteomes" id="UP000054217"/>
    </source>
</evidence>
<dbReference type="AlphaFoldDB" id="A0A0C3P7Z4"/>
<evidence type="ECO:0000313" key="1">
    <source>
        <dbReference type="EMBL" id="KIO09570.1"/>
    </source>
</evidence>
<organism evidence="1 2">
    <name type="scientific">Pisolithus tinctorius Marx 270</name>
    <dbReference type="NCBI Taxonomy" id="870435"/>
    <lineage>
        <taxon>Eukaryota</taxon>
        <taxon>Fungi</taxon>
        <taxon>Dikarya</taxon>
        <taxon>Basidiomycota</taxon>
        <taxon>Agaricomycotina</taxon>
        <taxon>Agaricomycetes</taxon>
        <taxon>Agaricomycetidae</taxon>
        <taxon>Boletales</taxon>
        <taxon>Sclerodermatineae</taxon>
        <taxon>Pisolithaceae</taxon>
        <taxon>Pisolithus</taxon>
    </lineage>
</organism>
<protein>
    <submittedName>
        <fullName evidence="1">Uncharacterized protein</fullName>
    </submittedName>
</protein>
<proteinExistence type="predicted"/>
<dbReference type="InParanoid" id="A0A0C3P7Z4"/>
<gene>
    <name evidence="1" type="ORF">M404DRAFT_996397</name>
</gene>
<dbReference type="EMBL" id="KN831954">
    <property type="protein sequence ID" value="KIO09570.1"/>
    <property type="molecule type" value="Genomic_DNA"/>
</dbReference>
<sequence>MNPIIQSWTAIFLDISCPKRGDTGCTGNIPKAGERYFTHLWSTMATTVCFGAVKCGASCVAWYYLFQETGGIDGAAARKLVAEEAC</sequence>
<dbReference type="Proteomes" id="UP000054217">
    <property type="component" value="Unassembled WGS sequence"/>
</dbReference>
<accession>A0A0C3P7Z4</accession>
<name>A0A0C3P7Z4_PISTI</name>
<dbReference type="HOGENOM" id="CLU_2498735_0_0_1"/>
<reference evidence="1 2" key="1">
    <citation type="submission" date="2014-04" db="EMBL/GenBank/DDBJ databases">
        <authorList>
            <consortium name="DOE Joint Genome Institute"/>
            <person name="Kuo A."/>
            <person name="Kohler A."/>
            <person name="Costa M.D."/>
            <person name="Nagy L.G."/>
            <person name="Floudas D."/>
            <person name="Copeland A."/>
            <person name="Barry K.W."/>
            <person name="Cichocki N."/>
            <person name="Veneault-Fourrey C."/>
            <person name="LaButti K."/>
            <person name="Lindquist E.A."/>
            <person name="Lipzen A."/>
            <person name="Lundell T."/>
            <person name="Morin E."/>
            <person name="Murat C."/>
            <person name="Sun H."/>
            <person name="Tunlid A."/>
            <person name="Henrissat B."/>
            <person name="Grigoriev I.V."/>
            <person name="Hibbett D.S."/>
            <person name="Martin F."/>
            <person name="Nordberg H.P."/>
            <person name="Cantor M.N."/>
            <person name="Hua S.X."/>
        </authorList>
    </citation>
    <scope>NUCLEOTIDE SEQUENCE [LARGE SCALE GENOMIC DNA]</scope>
    <source>
        <strain evidence="1 2">Marx 270</strain>
    </source>
</reference>
<keyword evidence="2" id="KW-1185">Reference proteome</keyword>